<dbReference type="InterPro" id="IPR010071">
    <property type="entry name" value="AA_adenyl_dom"/>
</dbReference>
<dbReference type="InterPro" id="IPR009081">
    <property type="entry name" value="PP-bd_ACP"/>
</dbReference>
<dbReference type="PANTHER" id="PTHR45527">
    <property type="entry name" value="NONRIBOSOMAL PEPTIDE SYNTHETASE"/>
    <property type="match status" value="1"/>
</dbReference>
<gene>
    <name evidence="6" type="ORF">GA0070215_13216</name>
</gene>
<dbReference type="InterPro" id="IPR023213">
    <property type="entry name" value="CAT-like_dom_sf"/>
</dbReference>
<dbReference type="SUPFAM" id="SSF56801">
    <property type="entry name" value="Acetyl-CoA synthetase-like"/>
    <property type="match status" value="1"/>
</dbReference>
<evidence type="ECO:0000256" key="1">
    <source>
        <dbReference type="ARBA" id="ARBA00001957"/>
    </source>
</evidence>
<feature type="domain" description="Carrier" evidence="5">
    <location>
        <begin position="1021"/>
        <end position="1096"/>
    </location>
</feature>
<dbReference type="Gene3D" id="3.40.50.980">
    <property type="match status" value="2"/>
</dbReference>
<dbReference type="GO" id="GO:0005737">
    <property type="term" value="C:cytoplasm"/>
    <property type="evidence" value="ECO:0007669"/>
    <property type="project" value="TreeGrafter"/>
</dbReference>
<keyword evidence="2" id="KW-0596">Phosphopantetheine</keyword>
<dbReference type="Gene3D" id="1.10.1200.10">
    <property type="entry name" value="ACP-like"/>
    <property type="match status" value="2"/>
</dbReference>
<dbReference type="Gene3D" id="3.30.559.10">
    <property type="entry name" value="Chloramphenicol acetyltransferase-like domain"/>
    <property type="match status" value="1"/>
</dbReference>
<dbReference type="PROSITE" id="PS00455">
    <property type="entry name" value="AMP_BINDING"/>
    <property type="match status" value="1"/>
</dbReference>
<dbReference type="GO" id="GO:0003824">
    <property type="term" value="F:catalytic activity"/>
    <property type="evidence" value="ECO:0007669"/>
    <property type="project" value="InterPro"/>
</dbReference>
<dbReference type="PROSITE" id="PS50075">
    <property type="entry name" value="CARRIER"/>
    <property type="match status" value="2"/>
</dbReference>
<dbReference type="PROSITE" id="PS00012">
    <property type="entry name" value="PHOSPHOPANTETHEINE"/>
    <property type="match status" value="1"/>
</dbReference>
<dbReference type="GO" id="GO:0008610">
    <property type="term" value="P:lipid biosynthetic process"/>
    <property type="evidence" value="ECO:0007669"/>
    <property type="project" value="UniProtKB-ARBA"/>
</dbReference>
<dbReference type="Gene3D" id="3.30.559.30">
    <property type="entry name" value="Nonribosomal peptide synthetase, condensation domain"/>
    <property type="match status" value="1"/>
</dbReference>
<sequence>MSLLIPEQFLAVAANRPDAPAVRQGGSIMTYRELERAARRIAGALADRGARPETVVGVLVTPGPDLVATLIGIWLAGGCYLPLDRHAPAERLRRILDVAGATLVVCDDGPRAGLSTNMIVDLPGPTAEDVLWHPADGFAAHRAAYVMFTSGSTGTPKGVVIEHAGIANRIRWAVKALELTAEDRILQKTPLTFDAAGWEIFAPLTYGGAVTFGSTGAGQDAAELARSTVESGATILQVVPTMLRQLAAEPELAACKTLRIICSAGEPLQAELCTRVRELVDVDIWNTYGPTECSIDVLAARFDPAQRTGPVPIGHPIDGARYHLEPVPDEPDLFELYAGGIGVGRGYLGDPAATADRFVPDEVGPPGARLYRTGDLVRCRHDGALEFAGRRDDQVKINGIRIEPGEVEAALVTHPDVTEAAVRAVTDPYGIPRLAAWVVVSSKDVASGLPAYLREKLPSALVPAVFTEVAVLPRTTSGKTDRAALPEPDWATPPTAPSTRDDVFLTVEQRIVLDAWREVLDLQEIGLDDDFVRLGGHSLMTTRLAARLERVTRLALDFRELHFATTPRAQAELIREAVAADPVPRLAPDARLPLSPAQERFWVLDRMDARSREYLLPVHLWIPAEIAPQTVSAALTELVARHDVLRSRYVMDIRGLCAVIEPDVPVTLRTIDVDANELPAALATLVSDGFDLGTTPLFRAALIRDGGTEQLLVLVCHHIIGDGWSTALLARDLRILLGLSPGEQLGSGAPRYVDAVAWQLAQLTDEVRSAELDYWRHQLAGLPPLDLLPTTFRRDTHRRIDGGIVRIGIAPDVAASLRKVGRQSGATPYVSLLTVWTVLLSRLSGQWDFGVGTPHAGRSRPDLHTIVGPFINTLVIRSRLAPEMTFSQALAQVSRVCRDGFSRHRLPFEQVLEAAAPVRDASRTPLFQSFFTVIGEGDVGLPLSDRDLDLFARVWSVARTDVALTVWPGQDGSYGGFLEYASALFDPEAGADLARRLATLTARLAADPTTAIGADGLDEPTLAVMPEQAVLDHVRELLGQPGIGPFDDVIEAGGTSLIVSRLLWYVQETFDVEVPMRAFFDRPTAADLARAVTEGTRR</sequence>
<dbReference type="AlphaFoldDB" id="A0A1C5AIW4"/>
<evidence type="ECO:0000256" key="3">
    <source>
        <dbReference type="ARBA" id="ARBA00022553"/>
    </source>
</evidence>
<evidence type="ECO:0000313" key="6">
    <source>
        <dbReference type="EMBL" id="SCF45021.1"/>
    </source>
</evidence>
<feature type="region of interest" description="Disordered" evidence="4">
    <location>
        <begin position="477"/>
        <end position="497"/>
    </location>
</feature>
<dbReference type="InterPro" id="IPR036736">
    <property type="entry name" value="ACP-like_sf"/>
</dbReference>
<proteinExistence type="predicted"/>
<feature type="domain" description="Carrier" evidence="5">
    <location>
        <begin position="503"/>
        <end position="578"/>
    </location>
</feature>
<evidence type="ECO:0000313" key="7">
    <source>
        <dbReference type="Proteomes" id="UP000198551"/>
    </source>
</evidence>
<dbReference type="InterPro" id="IPR045851">
    <property type="entry name" value="AMP-bd_C_sf"/>
</dbReference>
<dbReference type="InterPro" id="IPR000873">
    <property type="entry name" value="AMP-dep_synth/lig_dom"/>
</dbReference>
<dbReference type="Pfam" id="PF13193">
    <property type="entry name" value="AMP-binding_C"/>
    <property type="match status" value="1"/>
</dbReference>
<dbReference type="InterPro" id="IPR006162">
    <property type="entry name" value="Ppantetheine_attach_site"/>
</dbReference>
<reference evidence="7" key="1">
    <citation type="submission" date="2016-06" db="EMBL/GenBank/DDBJ databases">
        <authorList>
            <person name="Varghese N."/>
        </authorList>
    </citation>
    <scope>NUCLEOTIDE SEQUENCE [LARGE SCALE GENOMIC DNA]</scope>
    <source>
        <strain evidence="7">DSM 45555</strain>
    </source>
</reference>
<dbReference type="GO" id="GO:0044550">
    <property type="term" value="P:secondary metabolite biosynthetic process"/>
    <property type="evidence" value="ECO:0007669"/>
    <property type="project" value="TreeGrafter"/>
</dbReference>
<dbReference type="Pfam" id="PF00501">
    <property type="entry name" value="AMP-binding"/>
    <property type="match status" value="1"/>
</dbReference>
<dbReference type="SUPFAM" id="SSF47336">
    <property type="entry name" value="ACP-like"/>
    <property type="match status" value="2"/>
</dbReference>
<evidence type="ECO:0000259" key="5">
    <source>
        <dbReference type="PROSITE" id="PS50075"/>
    </source>
</evidence>
<evidence type="ECO:0000256" key="4">
    <source>
        <dbReference type="SAM" id="MobiDB-lite"/>
    </source>
</evidence>
<dbReference type="InterPro" id="IPR001242">
    <property type="entry name" value="Condensation_dom"/>
</dbReference>
<dbReference type="SUPFAM" id="SSF52777">
    <property type="entry name" value="CoA-dependent acyltransferases"/>
    <property type="match status" value="2"/>
</dbReference>
<dbReference type="Gene3D" id="3.30.300.30">
    <property type="match status" value="1"/>
</dbReference>
<organism evidence="6 7">
    <name type="scientific">Micromonospora marina</name>
    <dbReference type="NCBI Taxonomy" id="307120"/>
    <lineage>
        <taxon>Bacteria</taxon>
        <taxon>Bacillati</taxon>
        <taxon>Actinomycetota</taxon>
        <taxon>Actinomycetes</taxon>
        <taxon>Micromonosporales</taxon>
        <taxon>Micromonosporaceae</taxon>
        <taxon>Micromonospora</taxon>
    </lineage>
</organism>
<dbReference type="CDD" id="cd05930">
    <property type="entry name" value="A_NRPS"/>
    <property type="match status" value="1"/>
</dbReference>
<accession>A0A1C5AIW4</accession>
<dbReference type="NCBIfam" id="TIGR01733">
    <property type="entry name" value="AA-adenyl-dom"/>
    <property type="match status" value="1"/>
</dbReference>
<dbReference type="Gene3D" id="2.30.38.10">
    <property type="entry name" value="Luciferase, Domain 3"/>
    <property type="match status" value="1"/>
</dbReference>
<dbReference type="GO" id="GO:0043041">
    <property type="term" value="P:amino acid activation for nonribosomal peptide biosynthetic process"/>
    <property type="evidence" value="ECO:0007669"/>
    <property type="project" value="TreeGrafter"/>
</dbReference>
<evidence type="ECO:0000256" key="2">
    <source>
        <dbReference type="ARBA" id="ARBA00022450"/>
    </source>
</evidence>
<dbReference type="Pfam" id="PF00550">
    <property type="entry name" value="PP-binding"/>
    <property type="match status" value="2"/>
</dbReference>
<dbReference type="InterPro" id="IPR020845">
    <property type="entry name" value="AMP-binding_CS"/>
</dbReference>
<comment type="cofactor">
    <cofactor evidence="1">
        <name>pantetheine 4'-phosphate</name>
        <dbReference type="ChEBI" id="CHEBI:47942"/>
    </cofactor>
</comment>
<protein>
    <submittedName>
        <fullName evidence="6">Amino acid adenylation domain-containing protein</fullName>
    </submittedName>
</protein>
<dbReference type="Proteomes" id="UP000198551">
    <property type="component" value="Unassembled WGS sequence"/>
</dbReference>
<dbReference type="SMART" id="SM00823">
    <property type="entry name" value="PKS_PP"/>
    <property type="match status" value="2"/>
</dbReference>
<dbReference type="RefSeq" id="WP_091051077.1">
    <property type="nucleotide sequence ID" value="NZ_FMCV01000032.1"/>
</dbReference>
<dbReference type="Pfam" id="PF00668">
    <property type="entry name" value="Condensation"/>
    <property type="match status" value="1"/>
</dbReference>
<name>A0A1C5AIW4_9ACTN</name>
<dbReference type="EMBL" id="FMCV01000032">
    <property type="protein sequence ID" value="SCF45021.1"/>
    <property type="molecule type" value="Genomic_DNA"/>
</dbReference>
<dbReference type="CDD" id="cd19531">
    <property type="entry name" value="LCL_NRPS-like"/>
    <property type="match status" value="1"/>
</dbReference>
<dbReference type="InterPro" id="IPR025110">
    <property type="entry name" value="AMP-bd_C"/>
</dbReference>
<dbReference type="GO" id="GO:0031177">
    <property type="term" value="F:phosphopantetheine binding"/>
    <property type="evidence" value="ECO:0007669"/>
    <property type="project" value="InterPro"/>
</dbReference>
<dbReference type="PANTHER" id="PTHR45527:SF1">
    <property type="entry name" value="FATTY ACID SYNTHASE"/>
    <property type="match status" value="1"/>
</dbReference>
<keyword evidence="3" id="KW-0597">Phosphoprotein</keyword>
<keyword evidence="7" id="KW-1185">Reference proteome</keyword>
<dbReference type="InterPro" id="IPR020806">
    <property type="entry name" value="PKS_PP-bd"/>
</dbReference>